<evidence type="ECO:0008006" key="3">
    <source>
        <dbReference type="Google" id="ProtNLM"/>
    </source>
</evidence>
<gene>
    <name evidence="1" type="ORF">HAX54_024439</name>
</gene>
<dbReference type="Proteomes" id="UP000823775">
    <property type="component" value="Unassembled WGS sequence"/>
</dbReference>
<accession>A0ABS8S5E4</accession>
<sequence>MVRSLLFATNWKSLGIEEEGPIWYGWIERKRGFMTSIHICHNILLWIGHITCLASEGIGEIRIVAVQGRRKRQIIVLELKENYGWTDIAGKIQWFVEKRNNKPFGKLTTNLQARSKYDLDIDYEELDLVVELGVVEMVGKKILLEFPSNYEAARAVVHVSRWRGFKVNLCDRTSSNAFSVKNNIANHIWIRLNNFPAYMWRGDTSKDIGNHYRGFVSLYEGARTRVHLNGREFKFDPHQPKLQSTFFFKTWSAELKFWWVQRKRMIVMENLLLTAMVIARGLVEELILKRPCANGVI</sequence>
<organism evidence="1 2">
    <name type="scientific">Datura stramonium</name>
    <name type="common">Jimsonweed</name>
    <name type="synonym">Common thornapple</name>
    <dbReference type="NCBI Taxonomy" id="4076"/>
    <lineage>
        <taxon>Eukaryota</taxon>
        <taxon>Viridiplantae</taxon>
        <taxon>Streptophyta</taxon>
        <taxon>Embryophyta</taxon>
        <taxon>Tracheophyta</taxon>
        <taxon>Spermatophyta</taxon>
        <taxon>Magnoliopsida</taxon>
        <taxon>eudicotyledons</taxon>
        <taxon>Gunneridae</taxon>
        <taxon>Pentapetalae</taxon>
        <taxon>asterids</taxon>
        <taxon>lamiids</taxon>
        <taxon>Solanales</taxon>
        <taxon>Solanaceae</taxon>
        <taxon>Solanoideae</taxon>
        <taxon>Datureae</taxon>
        <taxon>Datura</taxon>
    </lineage>
</organism>
<reference evidence="1 2" key="1">
    <citation type="journal article" date="2021" name="BMC Genomics">
        <title>Datura genome reveals duplications of psychoactive alkaloid biosynthetic genes and high mutation rate following tissue culture.</title>
        <authorList>
            <person name="Rajewski A."/>
            <person name="Carter-House D."/>
            <person name="Stajich J."/>
            <person name="Litt A."/>
        </authorList>
    </citation>
    <scope>NUCLEOTIDE SEQUENCE [LARGE SCALE GENOMIC DNA]</scope>
    <source>
        <strain evidence="1">AR-01</strain>
    </source>
</reference>
<comment type="caution">
    <text evidence="1">The sequence shown here is derived from an EMBL/GenBank/DDBJ whole genome shotgun (WGS) entry which is preliminary data.</text>
</comment>
<dbReference type="EMBL" id="JACEIK010000298">
    <property type="protein sequence ID" value="MCD7454350.1"/>
    <property type="molecule type" value="Genomic_DNA"/>
</dbReference>
<evidence type="ECO:0000313" key="2">
    <source>
        <dbReference type="Proteomes" id="UP000823775"/>
    </source>
</evidence>
<proteinExistence type="predicted"/>
<keyword evidence="2" id="KW-1185">Reference proteome</keyword>
<name>A0ABS8S5E4_DATST</name>
<evidence type="ECO:0000313" key="1">
    <source>
        <dbReference type="EMBL" id="MCD7454350.1"/>
    </source>
</evidence>
<protein>
    <recommendedName>
        <fullName evidence="3">DUF4283 domain-containing protein</fullName>
    </recommendedName>
</protein>